<dbReference type="PROSITE" id="PS50294">
    <property type="entry name" value="WD_REPEATS_REGION"/>
    <property type="match status" value="5"/>
</dbReference>
<feature type="repeat" description="WD" evidence="3">
    <location>
        <begin position="924"/>
        <end position="958"/>
    </location>
</feature>
<feature type="compositionally biased region" description="Basic and acidic residues" evidence="5">
    <location>
        <begin position="1022"/>
        <end position="1037"/>
    </location>
</feature>
<dbReference type="PANTHER" id="PTHR14604">
    <property type="entry name" value="WD40 REPEAT PF20"/>
    <property type="match status" value="1"/>
</dbReference>
<sequence>MLFANHVQPAFQPDPRRFSLGDQRAQLVPSTGPAAPPKAASASKVPKIPIDLPRRLIFPSHVETPRRPAAPEDSALPRQAREETTKLQLTRLRARVVAEQQASERLSSQTKTLETDLKAQEWAAQDCSEELEVAEEAAKVALSESILLQRKLCEICRHLEVRAAFEESIQKAPDFECNRLDLRLTGPPPSSRSTVYDHSRGLESSSNTSVDSQACRAPPPLVSGQADADDEFWAALRQQINNIDHWLRPGKGSSRRHSLYGARPVQQASESSTYAALVGTGKSTSSVRRQSMPLRTQLQNALESSSIMCARTAMLISKLDGWYESSPEITVASRQPSIAASSRQVVEDEGSGSESWVAAAPYGNPENDTARMISDGSSSTSQHMARRLASGTPSLSTGSGSVNTKVSSIGGGVGFGPVFPPAVAESYIVIMAAATTEARPCGARGENLVEAMDATPELIGSIMNPDDDEVLERVAEEGFEEGGSGDGRSPLEAEVRVRPPVVDDFIRNFFIKHGLKRSLDAFQNEWYSLQLSGKLNPSAMDDETVPDLYLRSQQLMDVIRAQEAEMKKLRIVAENAKSLFDKLRQQRDFHRMHHRRVVQGKEKLISTSVGMVEGPESAVAGDFKRLRSHYEQYEPTLTELRHKYEVAMKEKFLLKMERDKYMARASALEKQIDESGATDGVTGEQSADGPSGRSAAGGEGPSGEVSSQRSPRAGRKGDTPWPTEAAARQAAADFTQRMGEDPPAMEVTSLRLARTFKAHDEGLCKVALHPRIPMVATTSDDGTWKLWSLPDGEVQMHGKGHKAFVSDLAFHPEGSVFVTTSGDRTVKVWDVIKEMCLATLTDHSETVWSADYHQAGGFFATSSTDQTVKIFDSKSLRCRQTLRGHVDAVNTVQFQPFTGNLATASADKTASIWDMRTGLCVQTFYGHRNALNHARFDRKGMYLASADADGIVKVWDLRMVAEILQIDTGNMPANEVDWDTSGKVIAVASMDSSVKLFDVWEKKFLVALEGHEDSSALDRYQVSEDGRSDLSTEKWNSDDEPPVEEVNDRMVISHDGSLIRTVMKVGKRVDGLDRPGRYDKVHINPARAAVVACVVRVTRMIRVTLNIPQRVPAWSLMAKFRYLEVTYGEDHPPGSAWADRATSLEFEVGSCDPGVPSAIDVGVRYMAVGSECRVESSQSAWRLPYRDEADLLQGKSSRPSKKRFQFMAAPPTASPMTASAGDPRRPVAYLIQLESVKRCYVLRDDGLLRRWVLRSRDPRMAWKASPKCLIVLIQDGGEVERRVLQATYLDKAIATMRVGELARIEVSVPGSEETVEELELRDVFPHGWVCSPRDGTVRMLEKQEVPQSMGLPLSRTLVVEEDSVVTVGIAGPFGLRTAMVLQWTYGRYIVHPIFDTMVRSMRVGERAIFTPLPGVDIAYLCDERLSVNCDLGPQALASGVTMEEAISNSYSSSRAPDVTSVPSLTVFDCPICEMVLVTVSSDELGDTSVEAVLSRSRLRKDIGNRLLAVGALQEARSEYMSALDGLKMLYKAPHEKPSKDQEALELAANLNLSLVCLKQGDHPEAQRFAMRAKELDPDNIKARYRLALALIEQRKEEDRAVNILEGILERCPEARGLLSRVRVELQADRRREKKLFKSMFR</sequence>
<organism evidence="6 7">
    <name type="scientific">Perkinsus olseni</name>
    <name type="common">Perkinsus atlanticus</name>
    <dbReference type="NCBI Taxonomy" id="32597"/>
    <lineage>
        <taxon>Eukaryota</taxon>
        <taxon>Sar</taxon>
        <taxon>Alveolata</taxon>
        <taxon>Perkinsozoa</taxon>
        <taxon>Perkinsea</taxon>
        <taxon>Perkinsida</taxon>
        <taxon>Perkinsidae</taxon>
        <taxon>Perkinsus</taxon>
    </lineage>
</organism>
<gene>
    <name evidence="6" type="ORF">FOZ60_001235</name>
</gene>
<dbReference type="PROSITE" id="PS00678">
    <property type="entry name" value="WD_REPEATS_1"/>
    <property type="match status" value="2"/>
</dbReference>
<name>A0A7J6P1L9_PEROL</name>
<feature type="region of interest" description="Disordered" evidence="5">
    <location>
        <begin position="60"/>
        <end position="81"/>
    </location>
</feature>
<evidence type="ECO:0000256" key="3">
    <source>
        <dbReference type="PROSITE-ProRule" id="PRU00221"/>
    </source>
</evidence>
<feature type="coiled-coil region" evidence="4">
    <location>
        <begin position="559"/>
        <end position="586"/>
    </location>
</feature>
<feature type="coiled-coil region" evidence="4">
    <location>
        <begin position="117"/>
        <end position="144"/>
    </location>
</feature>
<feature type="repeat" description="WD" evidence="3">
    <location>
        <begin position="882"/>
        <end position="923"/>
    </location>
</feature>
<dbReference type="Pfam" id="PF00400">
    <property type="entry name" value="WD40"/>
    <property type="match status" value="6"/>
</dbReference>
<comment type="caution">
    <text evidence="6">The sequence shown here is derived from an EMBL/GenBank/DDBJ whole genome shotgun (WGS) entry which is preliminary data.</text>
</comment>
<dbReference type="InterPro" id="IPR001680">
    <property type="entry name" value="WD40_rpt"/>
</dbReference>
<feature type="region of interest" description="Disordered" evidence="5">
    <location>
        <begin position="186"/>
        <end position="216"/>
    </location>
</feature>
<dbReference type="InterPro" id="IPR015943">
    <property type="entry name" value="WD40/YVTN_repeat-like_dom_sf"/>
</dbReference>
<dbReference type="InterPro" id="IPR036322">
    <property type="entry name" value="WD40_repeat_dom_sf"/>
</dbReference>
<keyword evidence="2" id="KW-0677">Repeat</keyword>
<feature type="repeat" description="WD" evidence="3">
    <location>
        <begin position="798"/>
        <end position="839"/>
    </location>
</feature>
<dbReference type="PRINTS" id="PR00320">
    <property type="entry name" value="GPROTEINBRPT"/>
</dbReference>
<dbReference type="PANTHER" id="PTHR14604:SF3">
    <property type="entry name" value="SPERM-ASSOCIATED ANTIGEN 16 PROTEIN"/>
    <property type="match status" value="1"/>
</dbReference>
<dbReference type="InterPro" id="IPR019775">
    <property type="entry name" value="WD40_repeat_CS"/>
</dbReference>
<proteinExistence type="predicted"/>
<keyword evidence="1 3" id="KW-0853">WD repeat</keyword>
<dbReference type="SUPFAM" id="SSF48452">
    <property type="entry name" value="TPR-like"/>
    <property type="match status" value="1"/>
</dbReference>
<protein>
    <submittedName>
        <fullName evidence="6">Uncharacterized protein</fullName>
    </submittedName>
</protein>
<feature type="compositionally biased region" description="Polar residues" evidence="5">
    <location>
        <begin position="202"/>
        <end position="212"/>
    </location>
</feature>
<dbReference type="InterPro" id="IPR011990">
    <property type="entry name" value="TPR-like_helical_dom_sf"/>
</dbReference>
<evidence type="ECO:0000256" key="5">
    <source>
        <dbReference type="SAM" id="MobiDB-lite"/>
    </source>
</evidence>
<evidence type="ECO:0000256" key="4">
    <source>
        <dbReference type="SAM" id="Coils"/>
    </source>
</evidence>
<dbReference type="CDD" id="cd00200">
    <property type="entry name" value="WD40"/>
    <property type="match status" value="1"/>
</dbReference>
<feature type="compositionally biased region" description="Low complexity" evidence="5">
    <location>
        <begin position="390"/>
        <end position="401"/>
    </location>
</feature>
<dbReference type="Proteomes" id="UP000541610">
    <property type="component" value="Unassembled WGS sequence"/>
</dbReference>
<dbReference type="Gene3D" id="2.130.10.10">
    <property type="entry name" value="YVTN repeat-like/Quinoprotein amine dehydrogenase"/>
    <property type="match status" value="2"/>
</dbReference>
<feature type="compositionally biased region" description="Polar residues" evidence="5">
    <location>
        <begin position="333"/>
        <end position="344"/>
    </location>
</feature>
<accession>A0A7J6P1L9</accession>
<dbReference type="PROSITE" id="PS50082">
    <property type="entry name" value="WD_REPEATS_2"/>
    <property type="match status" value="5"/>
</dbReference>
<dbReference type="OrthoDB" id="538223at2759"/>
<feature type="region of interest" description="Disordered" evidence="5">
    <location>
        <begin position="672"/>
        <end position="730"/>
    </location>
</feature>
<evidence type="ECO:0000313" key="6">
    <source>
        <dbReference type="EMBL" id="KAF4689717.1"/>
    </source>
</evidence>
<feature type="repeat" description="WD" evidence="3">
    <location>
        <begin position="756"/>
        <end position="797"/>
    </location>
</feature>
<feature type="region of interest" description="Disordered" evidence="5">
    <location>
        <begin position="1192"/>
        <end position="1221"/>
    </location>
</feature>
<evidence type="ECO:0000256" key="1">
    <source>
        <dbReference type="ARBA" id="ARBA00022574"/>
    </source>
</evidence>
<feature type="region of interest" description="Disordered" evidence="5">
    <location>
        <begin position="1022"/>
        <end position="1042"/>
    </location>
</feature>
<dbReference type="Gene3D" id="1.25.40.10">
    <property type="entry name" value="Tetratricopeptide repeat domain"/>
    <property type="match status" value="1"/>
</dbReference>
<dbReference type="InterPro" id="IPR020472">
    <property type="entry name" value="WD40_PAC1"/>
</dbReference>
<feature type="region of interest" description="Disordered" evidence="5">
    <location>
        <begin position="333"/>
        <end position="401"/>
    </location>
</feature>
<feature type="repeat" description="WD" evidence="3">
    <location>
        <begin position="840"/>
        <end position="881"/>
    </location>
</feature>
<feature type="compositionally biased region" description="Low complexity" evidence="5">
    <location>
        <begin position="29"/>
        <end position="46"/>
    </location>
</feature>
<evidence type="ECO:0000313" key="7">
    <source>
        <dbReference type="Proteomes" id="UP000541610"/>
    </source>
</evidence>
<feature type="compositionally biased region" description="Low complexity" evidence="5">
    <location>
        <begin position="1207"/>
        <end position="1220"/>
    </location>
</feature>
<feature type="region of interest" description="Disordered" evidence="5">
    <location>
        <begin position="27"/>
        <end position="46"/>
    </location>
</feature>
<reference evidence="6 7" key="1">
    <citation type="submission" date="2020-04" db="EMBL/GenBank/DDBJ databases">
        <title>Perkinsus olseni comparative genomics.</title>
        <authorList>
            <person name="Bogema D.R."/>
        </authorList>
    </citation>
    <scope>NUCLEOTIDE SEQUENCE [LARGE SCALE GENOMIC DNA]</scope>
    <source>
        <strain evidence="6">00978-12</strain>
    </source>
</reference>
<dbReference type="SMART" id="SM00320">
    <property type="entry name" value="WD40"/>
    <property type="match status" value="6"/>
</dbReference>
<dbReference type="InterPro" id="IPR050995">
    <property type="entry name" value="WD-F-box_domain-protein"/>
</dbReference>
<dbReference type="EMBL" id="JABANP010000117">
    <property type="protein sequence ID" value="KAF4689717.1"/>
    <property type="molecule type" value="Genomic_DNA"/>
</dbReference>
<evidence type="ECO:0000256" key="2">
    <source>
        <dbReference type="ARBA" id="ARBA00022737"/>
    </source>
</evidence>
<keyword evidence="4" id="KW-0175">Coiled coil</keyword>
<dbReference type="SUPFAM" id="SSF50978">
    <property type="entry name" value="WD40 repeat-like"/>
    <property type="match status" value="1"/>
</dbReference>